<keyword evidence="1" id="KW-0812">Transmembrane</keyword>
<proteinExistence type="predicted"/>
<name>A0ABS8GPL1_9FLAO</name>
<evidence type="ECO:0000256" key="1">
    <source>
        <dbReference type="SAM" id="Phobius"/>
    </source>
</evidence>
<evidence type="ECO:0000313" key="3">
    <source>
        <dbReference type="Proteomes" id="UP001197770"/>
    </source>
</evidence>
<reference evidence="2 3" key="1">
    <citation type="submission" date="2021-11" db="EMBL/GenBank/DDBJ databases">
        <title>Seasonal and diel survey of microbial diversity of the Tyrrhenian coast.</title>
        <authorList>
            <person name="Gattoni G."/>
            <person name="Corral P."/>
        </authorList>
    </citation>
    <scope>NUCLEOTIDE SEQUENCE [LARGE SCALE GENOMIC DNA]</scope>
    <source>
        <strain evidence="2 3">Mr9</strain>
    </source>
</reference>
<keyword evidence="1" id="KW-1133">Transmembrane helix</keyword>
<keyword evidence="3" id="KW-1185">Reference proteome</keyword>
<dbReference type="EMBL" id="JAJGMW010000001">
    <property type="protein sequence ID" value="MCC4211096.1"/>
    <property type="molecule type" value="Genomic_DNA"/>
</dbReference>
<feature type="transmembrane region" description="Helical" evidence="1">
    <location>
        <begin position="131"/>
        <end position="151"/>
    </location>
</feature>
<feature type="transmembrane region" description="Helical" evidence="1">
    <location>
        <begin position="91"/>
        <end position="116"/>
    </location>
</feature>
<dbReference type="Proteomes" id="UP001197770">
    <property type="component" value="Unassembled WGS sequence"/>
</dbReference>
<gene>
    <name evidence="2" type="ORF">LLW17_00075</name>
</gene>
<evidence type="ECO:0000313" key="2">
    <source>
        <dbReference type="EMBL" id="MCC4211096.1"/>
    </source>
</evidence>
<feature type="transmembrane region" description="Helical" evidence="1">
    <location>
        <begin position="12"/>
        <end position="30"/>
    </location>
</feature>
<sequence length="237" mass="26726">MNATLTEVLFSEVNIVLTILLIILILYWIVTMIGGIDFDLDIDVDVDVDVDADFEPNIEGGTMDFEDVSNVEVNKEHVVGKRRKPLKAWQIFLIYFNFVGLPFMFTFTCWIFIWWLMTTLTTALTFTYDNVLGFVIMLVALFPALIVNKLFTAPFKGFFRHLNKDGDVAIDFLGRKATLLSSIAGEKMGNAEVLADGNAMSVYVKSLTGEPLAYGSTVLIIKQSADHNYYLVENYND</sequence>
<keyword evidence="1" id="KW-0472">Membrane</keyword>
<comment type="caution">
    <text evidence="2">The sequence shown here is derived from an EMBL/GenBank/DDBJ whole genome shotgun (WGS) entry which is preliminary data.</text>
</comment>
<protein>
    <submittedName>
        <fullName evidence="2">DUF1449 family protein</fullName>
    </submittedName>
</protein>
<dbReference type="Gene3D" id="2.40.50.140">
    <property type="entry name" value="Nucleic acid-binding proteins"/>
    <property type="match status" value="1"/>
</dbReference>
<dbReference type="InterPro" id="IPR012340">
    <property type="entry name" value="NA-bd_OB-fold"/>
</dbReference>
<accession>A0ABS8GPL1</accession>
<dbReference type="RefSeq" id="WP_228228223.1">
    <property type="nucleotide sequence ID" value="NZ_JAJGMW010000001.1"/>
</dbReference>
<organism evidence="2 3">
    <name type="scientific">Leeuwenhoekiella parthenopeia</name>
    <dbReference type="NCBI Taxonomy" id="2890320"/>
    <lineage>
        <taxon>Bacteria</taxon>
        <taxon>Pseudomonadati</taxon>
        <taxon>Bacteroidota</taxon>
        <taxon>Flavobacteriia</taxon>
        <taxon>Flavobacteriales</taxon>
        <taxon>Flavobacteriaceae</taxon>
        <taxon>Leeuwenhoekiella</taxon>
    </lineage>
</organism>